<reference evidence="1 2" key="1">
    <citation type="submission" date="2018-09" db="EMBL/GenBank/DDBJ databases">
        <title>The draft genome of Acinetobacter spp. strains.</title>
        <authorList>
            <person name="Qin J."/>
            <person name="Feng Y."/>
            <person name="Zong Z."/>
        </authorList>
    </citation>
    <scope>NUCLEOTIDE SEQUENCE [LARGE SCALE GENOMIC DNA]</scope>
    <source>
        <strain evidence="1 2">WCHAc060115</strain>
    </source>
</reference>
<dbReference type="AlphaFoldDB" id="A0A3A8EP19"/>
<keyword evidence="2" id="KW-1185">Reference proteome</keyword>
<dbReference type="OrthoDB" id="9805247at2"/>
<name>A0A3A8EP19_9GAMM</name>
<dbReference type="Pfam" id="PF06042">
    <property type="entry name" value="NTP_transf_6"/>
    <property type="match status" value="1"/>
</dbReference>
<dbReference type="PANTHER" id="PTHR39166:SF1">
    <property type="entry name" value="BLL1166 PROTEIN"/>
    <property type="match status" value="1"/>
</dbReference>
<dbReference type="InterPro" id="IPR009267">
    <property type="entry name" value="NTP_transf_6"/>
</dbReference>
<evidence type="ECO:0000313" key="2">
    <source>
        <dbReference type="Proteomes" id="UP000280405"/>
    </source>
</evidence>
<comment type="caution">
    <text evidence="1">The sequence shown here is derived from an EMBL/GenBank/DDBJ whole genome shotgun (WGS) entry which is preliminary data.</text>
</comment>
<sequence length="198" mass="23558">MTQIIQFDAFGYRSKLKEIIFNQSALMQRLMYLRQINTQAYLSAGVIRNLVWSVLHQQNYKIEQTEIDVIFYDLTDQHAEQQLKLLLSHKFPENEWDVVNQAFVHTWYKTDQGCAIAQYSSLIDALSVWVETATAIAVRLLENDDLDIVAPFELNDLFELKLRWNRRLVTQDVFIQRVQSKRFLEKWQKLRIVETEEE</sequence>
<dbReference type="EMBL" id="RAXT01000039">
    <property type="protein sequence ID" value="RKG36622.1"/>
    <property type="molecule type" value="Genomic_DNA"/>
</dbReference>
<dbReference type="Proteomes" id="UP000280405">
    <property type="component" value="Unassembled WGS sequence"/>
</dbReference>
<keyword evidence="1" id="KW-0808">Transferase</keyword>
<organism evidence="1 2">
    <name type="scientific">Acinetobacter rongchengensis</name>
    <dbReference type="NCBI Taxonomy" id="2419601"/>
    <lineage>
        <taxon>Bacteria</taxon>
        <taxon>Pseudomonadati</taxon>
        <taxon>Pseudomonadota</taxon>
        <taxon>Gammaproteobacteria</taxon>
        <taxon>Moraxellales</taxon>
        <taxon>Moraxellaceae</taxon>
        <taxon>Acinetobacter</taxon>
    </lineage>
</organism>
<dbReference type="GO" id="GO:0016740">
    <property type="term" value="F:transferase activity"/>
    <property type="evidence" value="ECO:0007669"/>
    <property type="project" value="UniProtKB-KW"/>
</dbReference>
<dbReference type="PANTHER" id="PTHR39166">
    <property type="entry name" value="BLL1166 PROTEIN"/>
    <property type="match status" value="1"/>
</dbReference>
<protein>
    <submittedName>
        <fullName evidence="1">Nucleotidyltransferase family protein</fullName>
    </submittedName>
</protein>
<accession>A0A3A8EP19</accession>
<gene>
    <name evidence="1" type="ORF">D7V20_14235</name>
</gene>
<evidence type="ECO:0000313" key="1">
    <source>
        <dbReference type="EMBL" id="RKG36622.1"/>
    </source>
</evidence>
<proteinExistence type="predicted"/>
<dbReference type="RefSeq" id="WP_120384848.1">
    <property type="nucleotide sequence ID" value="NZ_RAXT01000039.1"/>
</dbReference>